<sequence>MSFSIFSRSAIAMTLVVPVLLAGCSAPPRKPKPEPVVVPVLPPPPPPITPVEAEPIAPATQPGGIFSQLTQGPMGAMLAYADKIRPLGAPELGNELNRLGELGETPTTQMQTALVLAQTRNPADLARAQSLLQKVVANPSAEAQPLQPLARTLVARIAEQRRVEEDRDKQAQQLRDAQRRIDQLNDRIEALRAIERSFARPTNPPPAAPAAHPKPAP</sequence>
<dbReference type="RefSeq" id="WP_340358851.1">
    <property type="nucleotide sequence ID" value="NZ_JBBKZU010000009.1"/>
</dbReference>
<keyword evidence="5" id="KW-1185">Reference proteome</keyword>
<organism evidence="4 5">
    <name type="scientific">Variovorax ureilyticus</name>
    <dbReference type="NCBI Taxonomy" id="1836198"/>
    <lineage>
        <taxon>Bacteria</taxon>
        <taxon>Pseudomonadati</taxon>
        <taxon>Pseudomonadota</taxon>
        <taxon>Betaproteobacteria</taxon>
        <taxon>Burkholderiales</taxon>
        <taxon>Comamonadaceae</taxon>
        <taxon>Variovorax</taxon>
    </lineage>
</organism>
<feature type="region of interest" description="Disordered" evidence="2">
    <location>
        <begin position="195"/>
        <end position="217"/>
    </location>
</feature>
<feature type="chain" id="PRO_5045452567" description="YfhG lipoprotein" evidence="3">
    <location>
        <begin position="23"/>
        <end position="217"/>
    </location>
</feature>
<evidence type="ECO:0000313" key="4">
    <source>
        <dbReference type="EMBL" id="MEJ8813613.1"/>
    </source>
</evidence>
<proteinExistence type="predicted"/>
<dbReference type="EMBL" id="JBBKZU010000009">
    <property type="protein sequence ID" value="MEJ8813613.1"/>
    <property type="molecule type" value="Genomic_DNA"/>
</dbReference>
<feature type="signal peptide" evidence="3">
    <location>
        <begin position="1"/>
        <end position="22"/>
    </location>
</feature>
<protein>
    <recommendedName>
        <fullName evidence="6">YfhG lipoprotein</fullName>
    </recommendedName>
</protein>
<name>A0ABU8VJ24_9BURK</name>
<dbReference type="Proteomes" id="UP001365846">
    <property type="component" value="Unassembled WGS sequence"/>
</dbReference>
<keyword evidence="1" id="KW-0175">Coiled coil</keyword>
<reference evidence="4 5" key="1">
    <citation type="submission" date="2024-03" db="EMBL/GenBank/DDBJ databases">
        <title>Novel species of the genus Variovorax.</title>
        <authorList>
            <person name="Liu Q."/>
            <person name="Xin Y.-H."/>
        </authorList>
    </citation>
    <scope>NUCLEOTIDE SEQUENCE [LARGE SCALE GENOMIC DNA]</scope>
    <source>
        <strain evidence="4 5">KACC 18899</strain>
    </source>
</reference>
<comment type="caution">
    <text evidence="4">The sequence shown here is derived from an EMBL/GenBank/DDBJ whole genome shotgun (WGS) entry which is preliminary data.</text>
</comment>
<accession>A0ABU8VJ24</accession>
<feature type="compositionally biased region" description="Pro residues" evidence="2">
    <location>
        <begin position="202"/>
        <end position="217"/>
    </location>
</feature>
<evidence type="ECO:0008006" key="6">
    <source>
        <dbReference type="Google" id="ProtNLM"/>
    </source>
</evidence>
<evidence type="ECO:0000256" key="1">
    <source>
        <dbReference type="SAM" id="Coils"/>
    </source>
</evidence>
<gene>
    <name evidence="4" type="ORF">WKW77_21180</name>
</gene>
<keyword evidence="3" id="KW-0732">Signal</keyword>
<evidence type="ECO:0000256" key="2">
    <source>
        <dbReference type="SAM" id="MobiDB-lite"/>
    </source>
</evidence>
<feature type="coiled-coil region" evidence="1">
    <location>
        <begin position="160"/>
        <end position="194"/>
    </location>
</feature>
<evidence type="ECO:0000313" key="5">
    <source>
        <dbReference type="Proteomes" id="UP001365846"/>
    </source>
</evidence>
<evidence type="ECO:0000256" key="3">
    <source>
        <dbReference type="SAM" id="SignalP"/>
    </source>
</evidence>